<evidence type="ECO:0000313" key="2">
    <source>
        <dbReference type="EMBL" id="MCI0182874.1"/>
    </source>
</evidence>
<feature type="transmembrane region" description="Helical" evidence="1">
    <location>
        <begin position="49"/>
        <end position="71"/>
    </location>
</feature>
<reference evidence="2" key="1">
    <citation type="submission" date="2022-03" db="EMBL/GenBank/DDBJ databases">
        <title>Draft Genome Sequence of Firmicute Strain S0AB, a Heterotrophic Iron/Sulfur-Oxidizing Extreme Acidophile.</title>
        <authorList>
            <person name="Vergara E."/>
            <person name="Pakostova E."/>
            <person name="Johnson D.B."/>
            <person name="Holmes D.S."/>
        </authorList>
    </citation>
    <scope>NUCLEOTIDE SEQUENCE</scope>
    <source>
        <strain evidence="2">S0AB</strain>
    </source>
</reference>
<protein>
    <submittedName>
        <fullName evidence="2">Uncharacterized protein</fullName>
    </submittedName>
</protein>
<accession>A0A9X2ABL2</accession>
<dbReference type="EMBL" id="JALBUF010000002">
    <property type="protein sequence ID" value="MCI0182874.1"/>
    <property type="molecule type" value="Genomic_DNA"/>
</dbReference>
<feature type="transmembrane region" description="Helical" evidence="1">
    <location>
        <begin position="20"/>
        <end position="37"/>
    </location>
</feature>
<feature type="transmembrane region" description="Helical" evidence="1">
    <location>
        <begin position="83"/>
        <end position="101"/>
    </location>
</feature>
<sequence length="190" mass="21609">MRQRIALFDDMVLGYLRMRMTLIAALLGIVLFVLAIIEHDIFAGVEVLLAGLVGYTIGFVPAVLGGVLITLSSLVWCSHHSMYCPSIIFQFLGCVVIAWLGRSHHSVVQHTREHYRSHVDQAMRSQVVPWTLVNEVRNSLLGMRLLLFTNNMGRETDQQNLQIVEAELLRLESLFTDLHEEQVNPERMVK</sequence>
<keyword evidence="1" id="KW-1133">Transmembrane helix</keyword>
<keyword evidence="3" id="KW-1185">Reference proteome</keyword>
<evidence type="ECO:0000256" key="1">
    <source>
        <dbReference type="SAM" id="Phobius"/>
    </source>
</evidence>
<keyword evidence="1" id="KW-0812">Transmembrane</keyword>
<dbReference type="RefSeq" id="WP_241712474.1">
    <property type="nucleotide sequence ID" value="NZ_JALBUF010000002.1"/>
</dbReference>
<evidence type="ECO:0000313" key="3">
    <source>
        <dbReference type="Proteomes" id="UP001139263"/>
    </source>
</evidence>
<comment type="caution">
    <text evidence="2">The sequence shown here is derived from an EMBL/GenBank/DDBJ whole genome shotgun (WGS) entry which is preliminary data.</text>
</comment>
<dbReference type="Proteomes" id="UP001139263">
    <property type="component" value="Unassembled WGS sequence"/>
</dbReference>
<name>A0A9X2ABL2_9BACL</name>
<keyword evidence="1" id="KW-0472">Membrane</keyword>
<proteinExistence type="predicted"/>
<gene>
    <name evidence="2" type="ORF">MM817_01143</name>
</gene>
<dbReference type="AlphaFoldDB" id="A0A9X2ABL2"/>
<organism evidence="2 3">
    <name type="scientific">Sulfoacidibacillus ferrooxidans</name>
    <dbReference type="NCBI Taxonomy" id="2005001"/>
    <lineage>
        <taxon>Bacteria</taxon>
        <taxon>Bacillati</taxon>
        <taxon>Bacillota</taxon>
        <taxon>Bacilli</taxon>
        <taxon>Bacillales</taxon>
        <taxon>Alicyclobacillaceae</taxon>
        <taxon>Sulfoacidibacillus</taxon>
    </lineage>
</organism>